<feature type="transmembrane region" description="Helical" evidence="1">
    <location>
        <begin position="777"/>
        <end position="795"/>
    </location>
</feature>
<keyword evidence="1" id="KW-0472">Membrane</keyword>
<sequence>MKTSNNKKQHNKLRWFATFFSMFSVFILLIVGIFVGLKNPAHYSNQFDNGAKVVLKIDNPQNKNGENISTKQVIKKTEDFLTFSRSLHNYDINYTQNLISVTDNNVKTDDEKNQLINTLTKKQFITFTDKNGTPLFYKGKFVIPGSDNSVSLGQLLSDGSSENFSPSFITNPANWNTGSGSGRVSLEFSEQGNKEWKNLLDYYLYNYNEKVYIWINLEEFVDIAKTKFKDDWNKANQNPVNFAYIGNSANPSPNANNQTPAAEPVLKLNQINASKYLLTSITPFALSNPKAGSKQIYLINNHLAYTDKQLSSKINFAYNPFTLTLVNSYYVKSTVSDYVPNEVSSKGNFILATVIAVTLALIGAFLSIKYRLLGAIIFVLISLLTILLISIIFAFSAVLTPSIVFGIVLSIIISFVLINRTLSKIKREINKGSTVVKAASKGQKTTFLSNLDTVATLVVLSIFSIYLSVLPVITFSSILFLVMVLTTVITILLGNLFIYLITRIETFDKYKWLISGKSKNILFKNNNSDIFKHWKWRIVMFTVVLVVFIAILFIPNRDILNNIKLSDSISDKATYILTTNNNLGFDLNTATLINEKLQNSNLNIQSTILETQKLNNLFLVSFTTDFNFTIKQILDTLATINDFDANSVSVVSYQWSSWGFLNSLGWSFIPIVSSFILIAIYLTIRHDLISAFILFIKEIFMLVFTTLALFALRVQIDEYLVVVYFIVTIITIISHLNTSSEINLYTHKDAQLRNYIFSNEEIIKMFNKIFTKRINEFYVIIFISTLASIPSLILFGESNLLIPAGFLIGLIGLFIIDVTFTSVIWKSLIQRKYHNKDRRIKEFYWNDSKIEEQEFLSINDFNK</sequence>
<gene>
    <name evidence="2" type="ORF">KQ875_01730</name>
</gene>
<feature type="transmembrane region" description="Helical" evidence="1">
    <location>
        <begin position="349"/>
        <end position="368"/>
    </location>
</feature>
<dbReference type="NCBIfam" id="NF046001">
    <property type="entry name" value="SecDF_plasm"/>
    <property type="match status" value="1"/>
</dbReference>
<proteinExistence type="predicted"/>
<feature type="transmembrane region" description="Helical" evidence="1">
    <location>
        <begin position="475"/>
        <end position="501"/>
    </location>
</feature>
<feature type="transmembrane region" description="Helical" evidence="1">
    <location>
        <begin position="375"/>
        <end position="397"/>
    </location>
</feature>
<evidence type="ECO:0000313" key="3">
    <source>
        <dbReference type="Proteomes" id="UP000718793"/>
    </source>
</evidence>
<feature type="transmembrane region" description="Helical" evidence="1">
    <location>
        <begin position="664"/>
        <end position="684"/>
    </location>
</feature>
<keyword evidence="1" id="KW-1133">Transmembrane helix</keyword>
<feature type="transmembrane region" description="Helical" evidence="1">
    <location>
        <begin position="719"/>
        <end position="738"/>
    </location>
</feature>
<evidence type="ECO:0008006" key="4">
    <source>
        <dbReference type="Google" id="ProtNLM"/>
    </source>
</evidence>
<feature type="transmembrane region" description="Helical" evidence="1">
    <location>
        <begin position="12"/>
        <end position="37"/>
    </location>
</feature>
<evidence type="ECO:0000313" key="2">
    <source>
        <dbReference type="EMBL" id="MBU4692315.1"/>
    </source>
</evidence>
<feature type="transmembrane region" description="Helical" evidence="1">
    <location>
        <begin position="447"/>
        <end position="469"/>
    </location>
</feature>
<feature type="transmembrane region" description="Helical" evidence="1">
    <location>
        <begin position="801"/>
        <end position="825"/>
    </location>
</feature>
<feature type="transmembrane region" description="Helical" evidence="1">
    <location>
        <begin position="691"/>
        <end position="713"/>
    </location>
</feature>
<reference evidence="2" key="1">
    <citation type="submission" date="2021-06" db="EMBL/GenBank/DDBJ databases">
        <title>Novel Mycoplasma species detected in California sea lions (Zalophus californianus) from the USA.</title>
        <authorList>
            <person name="Volokhov D.V."/>
            <person name="Furtak V.A."/>
            <person name="Zagorodnyaya T.A."/>
        </authorList>
    </citation>
    <scope>NUCLEOTIDE SEQUENCE [LARGE SCALE GENOMIC DNA]</scope>
    <source>
        <strain evidence="2">CSL 5346</strain>
    </source>
</reference>
<feature type="transmembrane region" description="Helical" evidence="1">
    <location>
        <begin position="403"/>
        <end position="422"/>
    </location>
</feature>
<comment type="caution">
    <text evidence="2">The sequence shown here is derived from an EMBL/GenBank/DDBJ whole genome shotgun (WGS) entry which is preliminary data.</text>
</comment>
<keyword evidence="3" id="KW-1185">Reference proteome</keyword>
<keyword evidence="1" id="KW-0812">Transmembrane</keyword>
<dbReference type="Proteomes" id="UP000718793">
    <property type="component" value="Unassembled WGS sequence"/>
</dbReference>
<evidence type="ECO:0000256" key="1">
    <source>
        <dbReference type="SAM" id="Phobius"/>
    </source>
</evidence>
<feature type="transmembrane region" description="Helical" evidence="1">
    <location>
        <begin position="534"/>
        <end position="554"/>
    </location>
</feature>
<organism evidence="2 3">
    <name type="scientific">Mycoplasma zalophi</name>
    <dbReference type="NCBI Taxonomy" id="191287"/>
    <lineage>
        <taxon>Bacteria</taxon>
        <taxon>Bacillati</taxon>
        <taxon>Mycoplasmatota</taxon>
        <taxon>Mollicutes</taxon>
        <taxon>Mycoplasmataceae</taxon>
        <taxon>Mycoplasma</taxon>
    </lineage>
</organism>
<accession>A0ABS6DPR0</accession>
<dbReference type="RefSeq" id="WP_216488776.1">
    <property type="nucleotide sequence ID" value="NZ_JAHMHH010000001.1"/>
</dbReference>
<dbReference type="EMBL" id="JAHMHH010000001">
    <property type="protein sequence ID" value="MBU4692315.1"/>
    <property type="molecule type" value="Genomic_DNA"/>
</dbReference>
<protein>
    <recommendedName>
        <fullName evidence="4">Protein translocase subunit SecDF</fullName>
    </recommendedName>
</protein>
<name>A0ABS6DPR0_9MOLU</name>